<keyword evidence="2" id="KW-0378">Hydrolase</keyword>
<gene>
    <name evidence="2" type="ORF">V5S96_10185</name>
</gene>
<evidence type="ECO:0000259" key="1">
    <source>
        <dbReference type="Pfam" id="PF01844"/>
    </source>
</evidence>
<accession>A0ABU8P0D0</accession>
<evidence type="ECO:0000313" key="3">
    <source>
        <dbReference type="Proteomes" id="UP001359781"/>
    </source>
</evidence>
<protein>
    <submittedName>
        <fullName evidence="2">HNH endonuclease signature motif containing protein</fullName>
        <ecNumber evidence="2">3.1.-.-</ecNumber>
    </submittedName>
</protein>
<sequence>MCHLCGLPGATTADHIVPRACGGDDSLENLRPAHSKCNSARGDKSLSEWFAAHPLRSSRCEPSRDW</sequence>
<evidence type="ECO:0000313" key="2">
    <source>
        <dbReference type="EMBL" id="MEJ4100719.1"/>
    </source>
</evidence>
<keyword evidence="2" id="KW-0540">Nuclease</keyword>
<dbReference type="CDD" id="cd00085">
    <property type="entry name" value="HNHc"/>
    <property type="match status" value="1"/>
</dbReference>
<dbReference type="GO" id="GO:0004519">
    <property type="term" value="F:endonuclease activity"/>
    <property type="evidence" value="ECO:0007669"/>
    <property type="project" value="UniProtKB-KW"/>
</dbReference>
<dbReference type="InterPro" id="IPR003615">
    <property type="entry name" value="HNH_nuc"/>
</dbReference>
<dbReference type="RefSeq" id="WP_337891379.1">
    <property type="nucleotide sequence ID" value="NZ_JBAHVJ010000011.1"/>
</dbReference>
<keyword evidence="2" id="KW-0255">Endonuclease</keyword>
<dbReference type="Pfam" id="PF01844">
    <property type="entry name" value="HNH"/>
    <property type="match status" value="1"/>
</dbReference>
<name>A0ABU8P0D0_9CORY</name>
<proteinExistence type="predicted"/>
<dbReference type="Proteomes" id="UP001359781">
    <property type="component" value="Unassembled WGS sequence"/>
</dbReference>
<dbReference type="GO" id="GO:0016787">
    <property type="term" value="F:hydrolase activity"/>
    <property type="evidence" value="ECO:0007669"/>
    <property type="project" value="UniProtKB-KW"/>
</dbReference>
<dbReference type="EC" id="3.1.-.-" evidence="2"/>
<comment type="caution">
    <text evidence="2">The sequence shown here is derived from an EMBL/GenBank/DDBJ whole genome shotgun (WGS) entry which is preliminary data.</text>
</comment>
<keyword evidence="3" id="KW-1185">Reference proteome</keyword>
<reference evidence="2 3" key="1">
    <citation type="submission" date="2024-02" db="EMBL/GenBank/DDBJ databases">
        <title>Whole genome sequencing and characterization of Corynebacterium isolated from the ocular surface of dry eye disease sufferers.</title>
        <authorList>
            <person name="Naqvi M."/>
        </authorList>
    </citation>
    <scope>NUCLEOTIDE SEQUENCE [LARGE SCALE GENOMIC DNA]</scope>
    <source>
        <strain evidence="2 3">PCRF</strain>
    </source>
</reference>
<organism evidence="2 3">
    <name type="scientific">Corynebacterium mastitidis</name>
    <dbReference type="NCBI Taxonomy" id="161890"/>
    <lineage>
        <taxon>Bacteria</taxon>
        <taxon>Bacillati</taxon>
        <taxon>Actinomycetota</taxon>
        <taxon>Actinomycetes</taxon>
        <taxon>Mycobacteriales</taxon>
        <taxon>Corynebacteriaceae</taxon>
        <taxon>Corynebacterium</taxon>
    </lineage>
</organism>
<dbReference type="EMBL" id="JBAHVJ010000011">
    <property type="protein sequence ID" value="MEJ4100719.1"/>
    <property type="molecule type" value="Genomic_DNA"/>
</dbReference>
<dbReference type="InterPro" id="IPR002711">
    <property type="entry name" value="HNH"/>
</dbReference>
<feature type="domain" description="HNH" evidence="1">
    <location>
        <begin position="2"/>
        <end position="44"/>
    </location>
</feature>
<dbReference type="Gene3D" id="1.10.30.50">
    <property type="match status" value="1"/>
</dbReference>